<dbReference type="Proteomes" id="UP000654370">
    <property type="component" value="Unassembled WGS sequence"/>
</dbReference>
<dbReference type="EC" id="3.1.1.116" evidence="14"/>
<evidence type="ECO:0000256" key="12">
    <source>
        <dbReference type="ARBA" id="ARBA00023136"/>
    </source>
</evidence>
<evidence type="ECO:0000259" key="16">
    <source>
        <dbReference type="PROSITE" id="PS50004"/>
    </source>
</evidence>
<feature type="region of interest" description="Disordered" evidence="15">
    <location>
        <begin position="208"/>
        <end position="249"/>
    </location>
</feature>
<comment type="subcellular location">
    <subcellularLocation>
        <location evidence="2">Cell membrane</location>
        <topology evidence="2">Multi-pass membrane protein</topology>
    </subcellularLocation>
</comment>
<evidence type="ECO:0000256" key="7">
    <source>
        <dbReference type="ARBA" id="ARBA00022801"/>
    </source>
</evidence>
<gene>
    <name evidence="17" type="ORF">INT43_008594</name>
</gene>
<dbReference type="CDD" id="cd00519">
    <property type="entry name" value="Lipase_3"/>
    <property type="match status" value="1"/>
</dbReference>
<dbReference type="GO" id="GO:0005886">
    <property type="term" value="C:plasma membrane"/>
    <property type="evidence" value="ECO:0007669"/>
    <property type="project" value="UniProtKB-SubCell"/>
</dbReference>
<keyword evidence="4" id="KW-0597">Phosphoprotein</keyword>
<reference evidence="17" key="1">
    <citation type="submission" date="2020-12" db="EMBL/GenBank/DDBJ databases">
        <title>Metabolic potential, ecology and presence of endohyphal bacteria is reflected in genomic diversity of Mucoromycotina.</title>
        <authorList>
            <person name="Muszewska A."/>
            <person name="Okrasinska A."/>
            <person name="Steczkiewicz K."/>
            <person name="Drgas O."/>
            <person name="Orlowska M."/>
            <person name="Perlinska-Lenart U."/>
            <person name="Aleksandrzak-Piekarczyk T."/>
            <person name="Szatraj K."/>
            <person name="Zielenkiewicz U."/>
            <person name="Pilsyk S."/>
            <person name="Malc E."/>
            <person name="Mieczkowski P."/>
            <person name="Kruszewska J.S."/>
            <person name="Biernat P."/>
            <person name="Pawlowska J."/>
        </authorList>
    </citation>
    <scope>NUCLEOTIDE SEQUENCE</scope>
    <source>
        <strain evidence="17">WA0000067209</strain>
    </source>
</reference>
<sequence>MSTNEVTRNGMAKRKTSLTLSPKAMGIDSDSAAWANEVKSPPSTHLEQSTTPGSVYSVSSQIEPPTGTIRIILMNVFLNRPIKHPYVLIRYGDRVFQTSTSEVPEGQWNEGFEFQISYHAQLFDSIQLDLYDESYILLPDRHIGRAELRLRHLEGMPTVFTNYYEIWDKKQASSNVSVITQKRNLASNIGAIQCRIYYRYQDANISSETNSSLRNGKSSFMGTSDDNLHRRRGSSASRHQVAKSAAMLSDQQIGDEFRKHLQTERRTSQGSFHFQKYEEKHDGELKNMNDIDAEADEQQFETDDQQSWFSSWFNAGSTMPSASTSSSSKKEIKEEKGKLSSLDSESNSSLLDTIASWSTSKETGSVLKSISKLLSAFGQGFELSNYQIVTGFAVLEKFYTELPRERTWDVVKNLDDIDLASRFWTFAVAAYGWRGIHFLGKGNGIWADGLRSQSDMLSVANYLKIADEDMLAYEWRKSEVFRPSYFIAKDRATNSIVLSIRGTMSTFDTMTDLACEYEQWKGGLVHAGWKASAQWFLQEVGPTLIAYANVHCTSALYVVGHSLGSGTAAILTIMLIDYLDEFRKEQPDFQIKCFGYAPTCAMSLDLCERYKDFIQSFVFADDIVSKLSYGSMLNVKEMLLVSAEAAQDLGISKIFWTNTPQGEEWEKAFDNIAEVRRRCLKSNDHPRLYVAGQVFQFWIDPAPGKDPTRIVIERSDARRVSGEVIVRRSIILDHIPTNFDVAFTRAREALMLDHLGSTTTDGTLRPSLEEKQGGTQLDDNVQRASEESNKSVLDGLWSTLAKVGLSGTTQVEGGEGHAMNRSEQGNGQLYQ</sequence>
<dbReference type="GO" id="GO:0046340">
    <property type="term" value="P:diacylglycerol catabolic process"/>
    <property type="evidence" value="ECO:0007669"/>
    <property type="project" value="TreeGrafter"/>
</dbReference>
<dbReference type="PROSITE" id="PS50004">
    <property type="entry name" value="C2"/>
    <property type="match status" value="1"/>
</dbReference>
<evidence type="ECO:0000256" key="10">
    <source>
        <dbReference type="ARBA" id="ARBA00022989"/>
    </source>
</evidence>
<name>A0A8H7UGP6_MORIS</name>
<evidence type="ECO:0000313" key="17">
    <source>
        <dbReference type="EMBL" id="KAG2181012.1"/>
    </source>
</evidence>
<feature type="compositionally biased region" description="Polar residues" evidence="15">
    <location>
        <begin position="208"/>
        <end position="225"/>
    </location>
</feature>
<keyword evidence="11" id="KW-0443">Lipid metabolism</keyword>
<protein>
    <recommendedName>
        <fullName evidence="14">sn-1-specific diacylglycerol lipase</fullName>
        <ecNumber evidence="14">3.1.1.116</ecNumber>
    </recommendedName>
</protein>
<feature type="region of interest" description="Disordered" evidence="15">
    <location>
        <begin position="1"/>
        <end position="22"/>
    </location>
</feature>
<dbReference type="InterPro" id="IPR000008">
    <property type="entry name" value="C2_dom"/>
</dbReference>
<feature type="region of interest" description="Disordered" evidence="15">
    <location>
        <begin position="318"/>
        <end position="345"/>
    </location>
</feature>
<keyword evidence="12" id="KW-0472">Membrane</keyword>
<feature type="compositionally biased region" description="Basic and acidic residues" evidence="15">
    <location>
        <begin position="328"/>
        <end position="338"/>
    </location>
</feature>
<keyword evidence="5" id="KW-0812">Transmembrane</keyword>
<keyword evidence="9" id="KW-0442">Lipid degradation</keyword>
<evidence type="ECO:0000256" key="9">
    <source>
        <dbReference type="ARBA" id="ARBA00022963"/>
    </source>
</evidence>
<keyword evidence="8" id="KW-0106">Calcium</keyword>
<evidence type="ECO:0000256" key="14">
    <source>
        <dbReference type="ARBA" id="ARBA00026104"/>
    </source>
</evidence>
<feature type="region of interest" description="Disordered" evidence="15">
    <location>
        <begin position="808"/>
        <end position="831"/>
    </location>
</feature>
<dbReference type="Pfam" id="PF01764">
    <property type="entry name" value="Lipase_3"/>
    <property type="match status" value="1"/>
</dbReference>
<dbReference type="GO" id="GO:0046872">
    <property type="term" value="F:metal ion binding"/>
    <property type="evidence" value="ECO:0007669"/>
    <property type="project" value="UniProtKB-KW"/>
</dbReference>
<evidence type="ECO:0000256" key="4">
    <source>
        <dbReference type="ARBA" id="ARBA00022553"/>
    </source>
</evidence>
<dbReference type="PANTHER" id="PTHR45792">
    <property type="entry name" value="DIACYLGLYCEROL LIPASE HOMOLOG-RELATED"/>
    <property type="match status" value="1"/>
</dbReference>
<dbReference type="InterPro" id="IPR002921">
    <property type="entry name" value="Fungal_lipase-type"/>
</dbReference>
<evidence type="ECO:0000256" key="2">
    <source>
        <dbReference type="ARBA" id="ARBA00004651"/>
    </source>
</evidence>
<evidence type="ECO:0000256" key="15">
    <source>
        <dbReference type="SAM" id="MobiDB-lite"/>
    </source>
</evidence>
<feature type="region of interest" description="Disordered" evidence="15">
    <location>
        <begin position="38"/>
        <end position="59"/>
    </location>
</feature>
<feature type="compositionally biased region" description="Polar residues" evidence="15">
    <location>
        <begin position="41"/>
        <end position="59"/>
    </location>
</feature>
<keyword evidence="6" id="KW-0479">Metal-binding</keyword>
<dbReference type="OrthoDB" id="438440at2759"/>
<dbReference type="GO" id="GO:0019369">
    <property type="term" value="P:arachidonate metabolic process"/>
    <property type="evidence" value="ECO:0007669"/>
    <property type="project" value="TreeGrafter"/>
</dbReference>
<keyword evidence="3" id="KW-1003">Cell membrane</keyword>
<feature type="domain" description="C2" evidence="16">
    <location>
        <begin position="50"/>
        <end position="163"/>
    </location>
</feature>
<evidence type="ECO:0000256" key="5">
    <source>
        <dbReference type="ARBA" id="ARBA00022692"/>
    </source>
</evidence>
<dbReference type="PANTHER" id="PTHR45792:SF8">
    <property type="entry name" value="DIACYLGLYCEROL LIPASE-ALPHA"/>
    <property type="match status" value="1"/>
</dbReference>
<dbReference type="Gene3D" id="2.60.40.150">
    <property type="entry name" value="C2 domain"/>
    <property type="match status" value="1"/>
</dbReference>
<dbReference type="Pfam" id="PF00168">
    <property type="entry name" value="C2"/>
    <property type="match status" value="1"/>
</dbReference>
<evidence type="ECO:0000256" key="1">
    <source>
        <dbReference type="ARBA" id="ARBA00001913"/>
    </source>
</evidence>
<evidence type="ECO:0000256" key="8">
    <source>
        <dbReference type="ARBA" id="ARBA00022837"/>
    </source>
</evidence>
<dbReference type="SUPFAM" id="SSF49562">
    <property type="entry name" value="C2 domain (Calcium/lipid-binding domain, CaLB)"/>
    <property type="match status" value="1"/>
</dbReference>
<organism evidence="17 18">
    <name type="scientific">Mortierella isabellina</name>
    <name type="common">Filamentous fungus</name>
    <name type="synonym">Umbelopsis isabellina</name>
    <dbReference type="NCBI Taxonomy" id="91625"/>
    <lineage>
        <taxon>Eukaryota</taxon>
        <taxon>Fungi</taxon>
        <taxon>Fungi incertae sedis</taxon>
        <taxon>Mucoromycota</taxon>
        <taxon>Mucoromycotina</taxon>
        <taxon>Umbelopsidomycetes</taxon>
        <taxon>Umbelopsidales</taxon>
        <taxon>Umbelopsidaceae</taxon>
        <taxon>Umbelopsis</taxon>
    </lineage>
</organism>
<evidence type="ECO:0000256" key="3">
    <source>
        <dbReference type="ARBA" id="ARBA00022475"/>
    </source>
</evidence>
<dbReference type="EMBL" id="JAEPQZ010000005">
    <property type="protein sequence ID" value="KAG2181012.1"/>
    <property type="molecule type" value="Genomic_DNA"/>
</dbReference>
<dbReference type="GO" id="GO:0016298">
    <property type="term" value="F:lipase activity"/>
    <property type="evidence" value="ECO:0007669"/>
    <property type="project" value="TreeGrafter"/>
</dbReference>
<dbReference type="InterPro" id="IPR035892">
    <property type="entry name" value="C2_domain_sf"/>
</dbReference>
<keyword evidence="7" id="KW-0378">Hydrolase</keyword>
<dbReference type="InterPro" id="IPR052214">
    <property type="entry name" value="DAG_Lipase-Related"/>
</dbReference>
<comment type="caution">
    <text evidence="17">The sequence shown here is derived from an EMBL/GenBank/DDBJ whole genome shotgun (WGS) entry which is preliminary data.</text>
</comment>
<keyword evidence="18" id="KW-1185">Reference proteome</keyword>
<feature type="compositionally biased region" description="Polar residues" evidence="15">
    <location>
        <begin position="821"/>
        <end position="831"/>
    </location>
</feature>
<evidence type="ECO:0000256" key="6">
    <source>
        <dbReference type="ARBA" id="ARBA00022723"/>
    </source>
</evidence>
<evidence type="ECO:0000256" key="13">
    <source>
        <dbReference type="ARBA" id="ARBA00024531"/>
    </source>
</evidence>
<dbReference type="AlphaFoldDB" id="A0A8H7UGP6"/>
<evidence type="ECO:0000256" key="11">
    <source>
        <dbReference type="ARBA" id="ARBA00023098"/>
    </source>
</evidence>
<dbReference type="CDD" id="cd00030">
    <property type="entry name" value="C2"/>
    <property type="match status" value="1"/>
</dbReference>
<comment type="catalytic activity">
    <reaction evidence="13">
        <text>a 1,2-diacyl-sn-glycerol + H2O = a 2-acylglycerol + a fatty acid + H(+)</text>
        <dbReference type="Rhea" id="RHEA:33275"/>
        <dbReference type="ChEBI" id="CHEBI:15377"/>
        <dbReference type="ChEBI" id="CHEBI:15378"/>
        <dbReference type="ChEBI" id="CHEBI:17389"/>
        <dbReference type="ChEBI" id="CHEBI:17815"/>
        <dbReference type="ChEBI" id="CHEBI:28868"/>
        <dbReference type="EC" id="3.1.1.116"/>
    </reaction>
    <physiologicalReaction direction="left-to-right" evidence="13">
        <dbReference type="Rhea" id="RHEA:33276"/>
    </physiologicalReaction>
</comment>
<dbReference type="Gene3D" id="3.40.50.1820">
    <property type="entry name" value="alpha/beta hydrolase"/>
    <property type="match status" value="1"/>
</dbReference>
<keyword evidence="10" id="KW-1133">Transmembrane helix</keyword>
<evidence type="ECO:0000313" key="18">
    <source>
        <dbReference type="Proteomes" id="UP000654370"/>
    </source>
</evidence>
<feature type="region of interest" description="Disordered" evidence="15">
    <location>
        <begin position="758"/>
        <end position="781"/>
    </location>
</feature>
<proteinExistence type="predicted"/>
<comment type="cofactor">
    <cofactor evidence="1">
        <name>Ca(2+)</name>
        <dbReference type="ChEBI" id="CHEBI:29108"/>
    </cofactor>
</comment>
<dbReference type="InterPro" id="IPR029058">
    <property type="entry name" value="AB_hydrolase_fold"/>
</dbReference>
<accession>A0A8H7UGP6</accession>
<dbReference type="SUPFAM" id="SSF53474">
    <property type="entry name" value="alpha/beta-Hydrolases"/>
    <property type="match status" value="1"/>
</dbReference>